<dbReference type="AlphaFoldDB" id="A0A9P0YZY2"/>
<accession>A0A9P0YZY2</accession>
<reference evidence="1" key="1">
    <citation type="submission" date="2022-07" db="EMBL/GenBank/DDBJ databases">
        <authorList>
            <person name="Macas J."/>
            <person name="Novak P."/>
            <person name="Neumann P."/>
        </authorList>
    </citation>
    <scope>NUCLEOTIDE SEQUENCE</scope>
</reference>
<evidence type="ECO:0000313" key="2">
    <source>
        <dbReference type="Proteomes" id="UP001152484"/>
    </source>
</evidence>
<evidence type="ECO:0000313" key="1">
    <source>
        <dbReference type="EMBL" id="CAH9081402.1"/>
    </source>
</evidence>
<dbReference type="Proteomes" id="UP001152484">
    <property type="component" value="Unassembled WGS sequence"/>
</dbReference>
<gene>
    <name evidence="1" type="ORF">CEURO_LOCUS7891</name>
</gene>
<comment type="caution">
    <text evidence="1">The sequence shown here is derived from an EMBL/GenBank/DDBJ whole genome shotgun (WGS) entry which is preliminary data.</text>
</comment>
<proteinExistence type="predicted"/>
<keyword evidence="2" id="KW-1185">Reference proteome</keyword>
<name>A0A9P0YZY2_CUSEU</name>
<dbReference type="EMBL" id="CAMAPE010000014">
    <property type="protein sequence ID" value="CAH9081402.1"/>
    <property type="molecule type" value="Genomic_DNA"/>
</dbReference>
<protein>
    <submittedName>
        <fullName evidence="1">Uncharacterized protein</fullName>
    </submittedName>
</protein>
<organism evidence="1 2">
    <name type="scientific">Cuscuta europaea</name>
    <name type="common">European dodder</name>
    <dbReference type="NCBI Taxonomy" id="41803"/>
    <lineage>
        <taxon>Eukaryota</taxon>
        <taxon>Viridiplantae</taxon>
        <taxon>Streptophyta</taxon>
        <taxon>Embryophyta</taxon>
        <taxon>Tracheophyta</taxon>
        <taxon>Spermatophyta</taxon>
        <taxon>Magnoliopsida</taxon>
        <taxon>eudicotyledons</taxon>
        <taxon>Gunneridae</taxon>
        <taxon>Pentapetalae</taxon>
        <taxon>asterids</taxon>
        <taxon>lamiids</taxon>
        <taxon>Solanales</taxon>
        <taxon>Convolvulaceae</taxon>
        <taxon>Cuscuteae</taxon>
        <taxon>Cuscuta</taxon>
        <taxon>Cuscuta subgen. Cuscuta</taxon>
    </lineage>
</organism>
<sequence>MENQNAIIRYNFDKQKDPKTGMWYAICKWCEKKMYHGGFRRIRDDNQAYEVM</sequence>